<protein>
    <recommendedName>
        <fullName evidence="1">Methyltransferase domain-containing protein</fullName>
    </recommendedName>
</protein>
<evidence type="ECO:0000313" key="2">
    <source>
        <dbReference type="EMBL" id="PIP41322.1"/>
    </source>
</evidence>
<proteinExistence type="predicted"/>
<reference evidence="2 3" key="1">
    <citation type="submission" date="2017-09" db="EMBL/GenBank/DDBJ databases">
        <title>Depth-based differentiation of microbial function through sediment-hosted aquifers and enrichment of novel symbionts in the deep terrestrial subsurface.</title>
        <authorList>
            <person name="Probst A.J."/>
            <person name="Ladd B."/>
            <person name="Jarett J.K."/>
            <person name="Geller-Mcgrath D.E."/>
            <person name="Sieber C.M."/>
            <person name="Emerson J.B."/>
            <person name="Anantharaman K."/>
            <person name="Thomas B.C."/>
            <person name="Malmstrom R."/>
            <person name="Stieglmeier M."/>
            <person name="Klingl A."/>
            <person name="Woyke T."/>
            <person name="Ryan C.M."/>
            <person name="Banfield J.F."/>
        </authorList>
    </citation>
    <scope>NUCLEOTIDE SEQUENCE [LARGE SCALE GENOMIC DNA]</scope>
    <source>
        <strain evidence="2">CG23_combo_of_CG06-09_8_20_14_all_40_23</strain>
    </source>
</reference>
<dbReference type="SUPFAM" id="SSF53335">
    <property type="entry name" value="S-adenosyl-L-methionine-dependent methyltransferases"/>
    <property type="match status" value="1"/>
</dbReference>
<dbReference type="InterPro" id="IPR041698">
    <property type="entry name" value="Methyltransf_25"/>
</dbReference>
<dbReference type="Gene3D" id="3.40.50.150">
    <property type="entry name" value="Vaccinia Virus protein VP39"/>
    <property type="match status" value="1"/>
</dbReference>
<feature type="domain" description="Methyltransferase" evidence="1">
    <location>
        <begin position="50"/>
        <end position="148"/>
    </location>
</feature>
<comment type="caution">
    <text evidence="2">The sequence shown here is derived from an EMBL/GenBank/DDBJ whole genome shotgun (WGS) entry which is preliminary data.</text>
</comment>
<accession>A0A2H0A7A3</accession>
<dbReference type="PANTHER" id="PTHR43591">
    <property type="entry name" value="METHYLTRANSFERASE"/>
    <property type="match status" value="1"/>
</dbReference>
<sequence>MYERIPEKEGMMNPEEVKEYNLLSHRYLARLGYNKVIDSLSNRGILKGKIIDLGTGSGWLAIELAKKNNDYQIIGVDLSKEMLAVAKQNLTTSLNNNSNISFINADVKYLPFRNDSFDAGISYASLHHWGGNLLEIFKEVSRVVKDKGIIVIHDLKRDKKNLLFLRAIPSKIMRKFLDDSVRASYIPSEIKGILSKDTITSNWVVVENTMGLGIEGRVVK</sequence>
<dbReference type="AlphaFoldDB" id="A0A2H0A7A3"/>
<dbReference type="InterPro" id="IPR029063">
    <property type="entry name" value="SAM-dependent_MTases_sf"/>
</dbReference>
<dbReference type="Pfam" id="PF13649">
    <property type="entry name" value="Methyltransf_25"/>
    <property type="match status" value="1"/>
</dbReference>
<evidence type="ECO:0000313" key="3">
    <source>
        <dbReference type="Proteomes" id="UP000231067"/>
    </source>
</evidence>
<gene>
    <name evidence="2" type="ORF">COX18_03680</name>
</gene>
<dbReference type="Proteomes" id="UP000231067">
    <property type="component" value="Unassembled WGS sequence"/>
</dbReference>
<organism evidence="2 3">
    <name type="scientific">Candidatus Desantisbacteria bacterium CG23_combo_of_CG06-09_8_20_14_all_40_23</name>
    <dbReference type="NCBI Taxonomy" id="1974550"/>
    <lineage>
        <taxon>Bacteria</taxon>
        <taxon>Candidatus Desantisiibacteriota</taxon>
    </lineage>
</organism>
<name>A0A2H0A7A3_9BACT</name>
<dbReference type="CDD" id="cd02440">
    <property type="entry name" value="AdoMet_MTases"/>
    <property type="match status" value="1"/>
</dbReference>
<evidence type="ECO:0000259" key="1">
    <source>
        <dbReference type="Pfam" id="PF13649"/>
    </source>
</evidence>
<dbReference type="EMBL" id="PCSH01000069">
    <property type="protein sequence ID" value="PIP41322.1"/>
    <property type="molecule type" value="Genomic_DNA"/>
</dbReference>